<dbReference type="EMBL" id="FOJG01000001">
    <property type="protein sequence ID" value="SEW13178.1"/>
    <property type="molecule type" value="Genomic_DNA"/>
</dbReference>
<dbReference type="AlphaFoldDB" id="A0A1I0PFQ9"/>
<proteinExistence type="predicted"/>
<reference evidence="2" key="1">
    <citation type="submission" date="2016-10" db="EMBL/GenBank/DDBJ databases">
        <authorList>
            <person name="Varghese N."/>
            <person name="Submissions S."/>
        </authorList>
    </citation>
    <scope>NUCLEOTIDE SEQUENCE [LARGE SCALE GENOMIC DNA]</scope>
    <source>
        <strain evidence="2">DSM 3695</strain>
    </source>
</reference>
<name>A0A1I0PFQ9_9BACT</name>
<evidence type="ECO:0000313" key="2">
    <source>
        <dbReference type="Proteomes" id="UP000199310"/>
    </source>
</evidence>
<dbReference type="STRING" id="29529.SAMN04488122_0758"/>
<accession>A0A1I0PFQ9</accession>
<dbReference type="Proteomes" id="UP000199310">
    <property type="component" value="Unassembled WGS sequence"/>
</dbReference>
<evidence type="ECO:0000313" key="1">
    <source>
        <dbReference type="EMBL" id="SEW13178.1"/>
    </source>
</evidence>
<keyword evidence="2" id="KW-1185">Reference proteome</keyword>
<gene>
    <name evidence="1" type="ORF">SAMN04488122_0758</name>
</gene>
<protein>
    <submittedName>
        <fullName evidence="1">Uncharacterized protein</fullName>
    </submittedName>
</protein>
<organism evidence="1 2">
    <name type="scientific">Chitinophaga arvensicola</name>
    <dbReference type="NCBI Taxonomy" id="29529"/>
    <lineage>
        <taxon>Bacteria</taxon>
        <taxon>Pseudomonadati</taxon>
        <taxon>Bacteroidota</taxon>
        <taxon>Chitinophagia</taxon>
        <taxon>Chitinophagales</taxon>
        <taxon>Chitinophagaceae</taxon>
        <taxon>Chitinophaga</taxon>
    </lineage>
</organism>
<sequence length="29" mass="3334">MSTFDVNALRYPFPHATNPHASTMEKKNK</sequence>